<dbReference type="PANTHER" id="PTHR12629">
    <property type="entry name" value="DIPHOSPHOINOSITOL POLYPHOSPHATE PHOSPHOHYDROLASE"/>
    <property type="match status" value="1"/>
</dbReference>
<dbReference type="GO" id="GO:1901907">
    <property type="term" value="P:diadenosine pentaphosphate catabolic process"/>
    <property type="evidence" value="ECO:0007669"/>
    <property type="project" value="TreeGrafter"/>
</dbReference>
<evidence type="ECO:0000256" key="1">
    <source>
        <dbReference type="ARBA" id="ARBA00001946"/>
    </source>
</evidence>
<reference evidence="6 7" key="1">
    <citation type="submission" date="2019-04" db="EMBL/GenBank/DDBJ databases">
        <title>Genome sequence of Pelagicola litoralis CL-ES2.</title>
        <authorList>
            <person name="Cao J."/>
        </authorList>
    </citation>
    <scope>NUCLEOTIDE SEQUENCE [LARGE SCALE GENOMIC DNA]</scope>
    <source>
        <strain evidence="6 7">CL-ES2</strain>
    </source>
</reference>
<comment type="cofactor">
    <cofactor evidence="1">
        <name>Mg(2+)</name>
        <dbReference type="ChEBI" id="CHEBI:18420"/>
    </cofactor>
</comment>
<dbReference type="GO" id="GO:0034432">
    <property type="term" value="F:bis(5'-adenosyl)-pentaphosphatase activity"/>
    <property type="evidence" value="ECO:0007669"/>
    <property type="project" value="TreeGrafter"/>
</dbReference>
<protein>
    <submittedName>
        <fullName evidence="6">NUDIX hydrolase</fullName>
    </submittedName>
</protein>
<accession>A0A4U7N8A4</accession>
<dbReference type="GO" id="GO:1901909">
    <property type="term" value="P:diadenosine hexaphosphate catabolic process"/>
    <property type="evidence" value="ECO:0007669"/>
    <property type="project" value="TreeGrafter"/>
</dbReference>
<dbReference type="GO" id="GO:0000298">
    <property type="term" value="F:endopolyphosphatase activity"/>
    <property type="evidence" value="ECO:0007669"/>
    <property type="project" value="TreeGrafter"/>
</dbReference>
<evidence type="ECO:0000313" key="7">
    <source>
        <dbReference type="Proteomes" id="UP000306575"/>
    </source>
</evidence>
<name>A0A4U7N8A4_9RHOB</name>
<dbReference type="EMBL" id="SULI01000003">
    <property type="protein sequence ID" value="TKZ21913.1"/>
    <property type="molecule type" value="Genomic_DNA"/>
</dbReference>
<dbReference type="GO" id="GO:0071543">
    <property type="term" value="P:diphosphoinositol polyphosphate metabolic process"/>
    <property type="evidence" value="ECO:0007669"/>
    <property type="project" value="TreeGrafter"/>
</dbReference>
<feature type="domain" description="Nudix hydrolase" evidence="5">
    <location>
        <begin position="20"/>
        <end position="152"/>
    </location>
</feature>
<evidence type="ECO:0000256" key="4">
    <source>
        <dbReference type="ARBA" id="ARBA00022842"/>
    </source>
</evidence>
<dbReference type="GO" id="GO:0005737">
    <property type="term" value="C:cytoplasm"/>
    <property type="evidence" value="ECO:0007669"/>
    <property type="project" value="TreeGrafter"/>
</dbReference>
<dbReference type="InterPro" id="IPR047198">
    <property type="entry name" value="DDP-like_NUDIX"/>
</dbReference>
<keyword evidence="2" id="KW-0479">Metal-binding</keyword>
<keyword evidence="3 6" id="KW-0378">Hydrolase</keyword>
<dbReference type="SUPFAM" id="SSF55811">
    <property type="entry name" value="Nudix"/>
    <property type="match status" value="1"/>
</dbReference>
<keyword evidence="7" id="KW-1185">Reference proteome</keyword>
<organism evidence="6 7">
    <name type="scientific">Shimia litoralis</name>
    <dbReference type="NCBI Taxonomy" id="420403"/>
    <lineage>
        <taxon>Bacteria</taxon>
        <taxon>Pseudomonadati</taxon>
        <taxon>Pseudomonadota</taxon>
        <taxon>Alphaproteobacteria</taxon>
        <taxon>Rhodobacterales</taxon>
        <taxon>Roseobacteraceae</taxon>
    </lineage>
</organism>
<dbReference type="GO" id="GO:0008486">
    <property type="term" value="F:diphosphoinositol-polyphosphate diphosphatase activity"/>
    <property type="evidence" value="ECO:0007669"/>
    <property type="project" value="TreeGrafter"/>
</dbReference>
<dbReference type="InterPro" id="IPR000086">
    <property type="entry name" value="NUDIX_hydrolase_dom"/>
</dbReference>
<evidence type="ECO:0000256" key="3">
    <source>
        <dbReference type="ARBA" id="ARBA00022801"/>
    </source>
</evidence>
<dbReference type="Proteomes" id="UP000306575">
    <property type="component" value="Unassembled WGS sequence"/>
</dbReference>
<dbReference type="CDD" id="cd04666">
    <property type="entry name" value="NUDIX_DIPP2_like_Nudt4"/>
    <property type="match status" value="1"/>
</dbReference>
<dbReference type="InterPro" id="IPR015797">
    <property type="entry name" value="NUDIX_hydrolase-like_dom_sf"/>
</dbReference>
<dbReference type="GO" id="GO:0034431">
    <property type="term" value="F:bis(5'-adenosyl)-hexaphosphatase activity"/>
    <property type="evidence" value="ECO:0007669"/>
    <property type="project" value="TreeGrafter"/>
</dbReference>
<evidence type="ECO:0000256" key="2">
    <source>
        <dbReference type="ARBA" id="ARBA00022723"/>
    </source>
</evidence>
<dbReference type="OrthoDB" id="7066910at2"/>
<evidence type="ECO:0000259" key="5">
    <source>
        <dbReference type="PROSITE" id="PS51462"/>
    </source>
</evidence>
<dbReference type="AlphaFoldDB" id="A0A4U7N8A4"/>
<evidence type="ECO:0000313" key="6">
    <source>
        <dbReference type="EMBL" id="TKZ21913.1"/>
    </source>
</evidence>
<dbReference type="RefSeq" id="WP_138015237.1">
    <property type="nucleotide sequence ID" value="NZ_SULI01000003.1"/>
</dbReference>
<gene>
    <name evidence="6" type="ORF">FAP39_04755</name>
</gene>
<comment type="caution">
    <text evidence="6">The sequence shown here is derived from an EMBL/GenBank/DDBJ whole genome shotgun (WGS) entry which is preliminary data.</text>
</comment>
<dbReference type="GO" id="GO:0046872">
    <property type="term" value="F:metal ion binding"/>
    <property type="evidence" value="ECO:0007669"/>
    <property type="project" value="UniProtKB-KW"/>
</dbReference>
<keyword evidence="4" id="KW-0460">Magnesium</keyword>
<dbReference type="GO" id="GO:1901911">
    <property type="term" value="P:adenosine 5'-(hexahydrogen pentaphosphate) catabolic process"/>
    <property type="evidence" value="ECO:0007669"/>
    <property type="project" value="TreeGrafter"/>
</dbReference>
<dbReference type="PANTHER" id="PTHR12629:SF0">
    <property type="entry name" value="DIPHOSPHOINOSITOL-POLYPHOSPHATE DIPHOSPHATASE"/>
    <property type="match status" value="1"/>
</dbReference>
<dbReference type="Pfam" id="PF00293">
    <property type="entry name" value="NUDIX"/>
    <property type="match status" value="1"/>
</dbReference>
<sequence>MTNALKNALTSVVSPLLRRPKRLQVAALCYRQDGPQKKVLLITSRDSGRWVVPKGWPIDGLDAAGAAMQEAWEEAGVTKGDIDPTSIGSFEYDKQLDNGAEVAVETKVFAVEVEKMKDEFPEADERTLKWVAPEEAAQMVQEPGLQSILRQL</sequence>
<dbReference type="Gene3D" id="3.90.79.10">
    <property type="entry name" value="Nucleoside Triphosphate Pyrophosphohydrolase"/>
    <property type="match status" value="1"/>
</dbReference>
<dbReference type="PROSITE" id="PS51462">
    <property type="entry name" value="NUDIX"/>
    <property type="match status" value="1"/>
</dbReference>
<proteinExistence type="predicted"/>